<dbReference type="Proteomes" id="UP000660339">
    <property type="component" value="Unassembled WGS sequence"/>
</dbReference>
<evidence type="ECO:0000313" key="2">
    <source>
        <dbReference type="EMBL" id="GIG12547.1"/>
    </source>
</evidence>
<comment type="caution">
    <text evidence="2">The sequence shown here is derived from an EMBL/GenBank/DDBJ whole genome shotgun (WGS) entry which is preliminary data.</text>
</comment>
<evidence type="ECO:0000256" key="1">
    <source>
        <dbReference type="SAM" id="SignalP"/>
    </source>
</evidence>
<organism evidence="2 3">
    <name type="scientific">Catellatospora methionotrophica</name>
    <dbReference type="NCBI Taxonomy" id="121620"/>
    <lineage>
        <taxon>Bacteria</taxon>
        <taxon>Bacillati</taxon>
        <taxon>Actinomycetota</taxon>
        <taxon>Actinomycetes</taxon>
        <taxon>Micromonosporales</taxon>
        <taxon>Micromonosporaceae</taxon>
        <taxon>Catellatospora</taxon>
    </lineage>
</organism>
<gene>
    <name evidence="2" type="ORF">Cme02nite_08790</name>
</gene>
<keyword evidence="1" id="KW-0732">Signal</keyword>
<feature type="chain" id="PRO_5035318995" description="Secreted protein" evidence="1">
    <location>
        <begin position="31"/>
        <end position="150"/>
    </location>
</feature>
<dbReference type="AlphaFoldDB" id="A0A8J3L5L1"/>
<accession>A0A8J3L5L1</accession>
<evidence type="ECO:0008006" key="4">
    <source>
        <dbReference type="Google" id="ProtNLM"/>
    </source>
</evidence>
<feature type="signal peptide" evidence="1">
    <location>
        <begin position="1"/>
        <end position="30"/>
    </location>
</feature>
<protein>
    <recommendedName>
        <fullName evidence="4">Secreted protein</fullName>
    </recommendedName>
</protein>
<evidence type="ECO:0000313" key="3">
    <source>
        <dbReference type="Proteomes" id="UP000660339"/>
    </source>
</evidence>
<reference evidence="2" key="1">
    <citation type="submission" date="2021-01" db="EMBL/GenBank/DDBJ databases">
        <title>Whole genome shotgun sequence of Catellatospora methionotrophica NBRC 14553.</title>
        <authorList>
            <person name="Komaki H."/>
            <person name="Tamura T."/>
        </authorList>
    </citation>
    <scope>NUCLEOTIDE SEQUENCE</scope>
    <source>
        <strain evidence="2">NBRC 14553</strain>
    </source>
</reference>
<proteinExistence type="predicted"/>
<sequence length="150" mass="15880">MAHLSRMLRLSAVAVLVAAVVAVAPRAAVAGEDPPAGGIEPKILAAVCAELQGGFHQDPRPPYRYGCGLVDGEFDCLETRCGFRPAGDLLPLEESCTRSGGGYLRGNLTYVCLIDMHAVELTCDEDLTDCGTSVANEQPMPRPRLVTKPA</sequence>
<name>A0A8J3L5L1_9ACTN</name>
<keyword evidence="3" id="KW-1185">Reference proteome</keyword>
<dbReference type="EMBL" id="BONJ01000001">
    <property type="protein sequence ID" value="GIG12547.1"/>
    <property type="molecule type" value="Genomic_DNA"/>
</dbReference>
<dbReference type="RefSeq" id="WP_166384995.1">
    <property type="nucleotide sequence ID" value="NZ_BAAATT010000033.1"/>
</dbReference>